<accession>A0A0A3Z4I0</accession>
<dbReference type="AlphaFoldDB" id="A0A0A3Z4I0"/>
<dbReference type="EMBL" id="JRPN01000003">
    <property type="protein sequence ID" value="KGT80803.1"/>
    <property type="molecule type" value="Genomic_DNA"/>
</dbReference>
<sequence length="63" mass="6371">MTAGTDTIAMTASMKATYWVGNKSAAGFTVNIGNGGTIDVLVASARLRIGGQTGRPCVPVNLS</sequence>
<organism evidence="1 2">
    <name type="scientific">Bradyrhizobium japonicum</name>
    <dbReference type="NCBI Taxonomy" id="375"/>
    <lineage>
        <taxon>Bacteria</taxon>
        <taxon>Pseudomonadati</taxon>
        <taxon>Pseudomonadota</taxon>
        <taxon>Alphaproteobacteria</taxon>
        <taxon>Hyphomicrobiales</taxon>
        <taxon>Nitrobacteraceae</taxon>
        <taxon>Bradyrhizobium</taxon>
    </lineage>
</organism>
<evidence type="ECO:0000313" key="1">
    <source>
        <dbReference type="EMBL" id="KGT80803.1"/>
    </source>
</evidence>
<dbReference type="RefSeq" id="WP_041953994.1">
    <property type="nucleotide sequence ID" value="NZ_JRPN01000003.1"/>
</dbReference>
<comment type="caution">
    <text evidence="1">The sequence shown here is derived from an EMBL/GenBank/DDBJ whole genome shotgun (WGS) entry which is preliminary data.</text>
</comment>
<gene>
    <name evidence="1" type="ORF">MA20_05100</name>
</gene>
<name>A0A0A3Z4I0_BRAJP</name>
<reference evidence="1 2" key="1">
    <citation type="submission" date="2014-09" db="EMBL/GenBank/DDBJ databases">
        <title>Draft genome of Bradyrhizobium japonicum Is-34.</title>
        <authorList>
            <person name="Tsurumaru H."/>
            <person name="Yamakawa T."/>
            <person name="Hashimoto S."/>
            <person name="Okizaki K."/>
            <person name="Kanesaki Y."/>
            <person name="Yoshikawa H."/>
            <person name="Yajima S."/>
        </authorList>
    </citation>
    <scope>NUCLEOTIDE SEQUENCE [LARGE SCALE GENOMIC DNA]</scope>
    <source>
        <strain evidence="1 2">Is-34</strain>
    </source>
</reference>
<protein>
    <submittedName>
        <fullName evidence="1">Uncharacterized protein</fullName>
    </submittedName>
</protein>
<proteinExistence type="predicted"/>
<evidence type="ECO:0000313" key="2">
    <source>
        <dbReference type="Proteomes" id="UP000030377"/>
    </source>
</evidence>
<dbReference type="Proteomes" id="UP000030377">
    <property type="component" value="Unassembled WGS sequence"/>
</dbReference>